<sequence length="210" mass="22812">MQHATRRVLNSLSIIQSQLLAHHSLSFAQVQTERLIEYVTAQLGSLEDTSALLDHAYLASPAFQANLNQALRAAEIAESDDKLALIARALAGCALAFPPPTPDKVQTLRIVEALSMREFHALAAVFDRLDPIDPYADALPVEGASAPGFSRQEFEAALIGLGQLGLLMRTEQRREPDAWANESAANVAVWRLTALARQVALLIRLQGAEP</sequence>
<reference evidence="1 2" key="1">
    <citation type="submission" date="2019-12" db="EMBL/GenBank/DDBJ databases">
        <title>Deinococcus sp. HMF7620 Genome sequencing and assembly.</title>
        <authorList>
            <person name="Kang H."/>
            <person name="Kim H."/>
            <person name="Joh K."/>
        </authorList>
    </citation>
    <scope>NUCLEOTIDE SEQUENCE [LARGE SCALE GENOMIC DNA]</scope>
    <source>
        <strain evidence="1 2">HMF7620</strain>
    </source>
</reference>
<proteinExistence type="predicted"/>
<name>A0A7C9MPT3_9DEIO</name>
<dbReference type="RefSeq" id="WP_157457929.1">
    <property type="nucleotide sequence ID" value="NZ_WQLB01000003.1"/>
</dbReference>
<comment type="caution">
    <text evidence="1">The sequence shown here is derived from an EMBL/GenBank/DDBJ whole genome shotgun (WGS) entry which is preliminary data.</text>
</comment>
<protein>
    <submittedName>
        <fullName evidence="1">Uncharacterized protein</fullName>
    </submittedName>
</protein>
<dbReference type="AlphaFoldDB" id="A0A7C9MPT3"/>
<evidence type="ECO:0000313" key="1">
    <source>
        <dbReference type="EMBL" id="MVN85884.1"/>
    </source>
</evidence>
<organism evidence="1 2">
    <name type="scientific">Deinococcus arboris</name>
    <dbReference type="NCBI Taxonomy" id="2682977"/>
    <lineage>
        <taxon>Bacteria</taxon>
        <taxon>Thermotogati</taxon>
        <taxon>Deinococcota</taxon>
        <taxon>Deinococci</taxon>
        <taxon>Deinococcales</taxon>
        <taxon>Deinococcaceae</taxon>
        <taxon>Deinococcus</taxon>
    </lineage>
</organism>
<dbReference type="EMBL" id="WQLB01000003">
    <property type="protein sequence ID" value="MVN85884.1"/>
    <property type="molecule type" value="Genomic_DNA"/>
</dbReference>
<accession>A0A7C9MPT3</accession>
<keyword evidence="2" id="KW-1185">Reference proteome</keyword>
<dbReference type="Proteomes" id="UP000483286">
    <property type="component" value="Unassembled WGS sequence"/>
</dbReference>
<gene>
    <name evidence="1" type="ORF">GO986_03795</name>
</gene>
<evidence type="ECO:0000313" key="2">
    <source>
        <dbReference type="Proteomes" id="UP000483286"/>
    </source>
</evidence>